<evidence type="ECO:0000256" key="3">
    <source>
        <dbReference type="ARBA" id="ARBA00022448"/>
    </source>
</evidence>
<evidence type="ECO:0000256" key="1">
    <source>
        <dbReference type="ARBA" id="ARBA00004651"/>
    </source>
</evidence>
<reference evidence="12" key="1">
    <citation type="submission" date="2016-10" db="EMBL/GenBank/DDBJ databases">
        <authorList>
            <person name="Varghese N."/>
            <person name="Submissions S."/>
        </authorList>
    </citation>
    <scope>NUCLEOTIDE SEQUENCE [LARGE SCALE GENOMIC DNA]</scope>
    <source>
        <strain evidence="12">DSM 44260</strain>
    </source>
</reference>
<dbReference type="CDD" id="cd17320">
    <property type="entry name" value="MFS_MdfA_MDR_like"/>
    <property type="match status" value="1"/>
</dbReference>
<dbReference type="FunFam" id="1.20.1720.10:FF:000005">
    <property type="entry name" value="Bcr/CflA family efflux transporter"/>
    <property type="match status" value="1"/>
</dbReference>
<evidence type="ECO:0000256" key="8">
    <source>
        <dbReference type="SAM" id="MobiDB-lite"/>
    </source>
</evidence>
<dbReference type="AlphaFoldDB" id="A0A1H9L0K2"/>
<accession>A0A1H9L0K2</accession>
<keyword evidence="6 9" id="KW-1133">Transmembrane helix</keyword>
<feature type="transmembrane region" description="Helical" evidence="9">
    <location>
        <begin position="161"/>
        <end position="186"/>
    </location>
</feature>
<comment type="subcellular location">
    <subcellularLocation>
        <location evidence="1">Cell membrane</location>
        <topology evidence="1">Multi-pass membrane protein</topology>
    </subcellularLocation>
</comment>
<dbReference type="SUPFAM" id="SSF103473">
    <property type="entry name" value="MFS general substrate transporter"/>
    <property type="match status" value="1"/>
</dbReference>
<feature type="transmembrane region" description="Helical" evidence="9">
    <location>
        <begin position="46"/>
        <end position="65"/>
    </location>
</feature>
<protein>
    <submittedName>
        <fullName evidence="11">MFS transporter, DHA1 family, bicyclomycin/chloramphenicol resistance protein</fullName>
    </submittedName>
</protein>
<evidence type="ECO:0000256" key="9">
    <source>
        <dbReference type="SAM" id="Phobius"/>
    </source>
</evidence>
<evidence type="ECO:0000256" key="2">
    <source>
        <dbReference type="ARBA" id="ARBA00006236"/>
    </source>
</evidence>
<feature type="domain" description="Major facilitator superfamily (MFS) profile" evidence="10">
    <location>
        <begin position="10"/>
        <end position="396"/>
    </location>
</feature>
<dbReference type="Pfam" id="PF07690">
    <property type="entry name" value="MFS_1"/>
    <property type="match status" value="1"/>
</dbReference>
<feature type="transmembrane region" description="Helical" evidence="9">
    <location>
        <begin position="345"/>
        <end position="364"/>
    </location>
</feature>
<feature type="region of interest" description="Disordered" evidence="8">
    <location>
        <begin position="395"/>
        <end position="446"/>
    </location>
</feature>
<keyword evidence="4" id="KW-1003">Cell membrane</keyword>
<evidence type="ECO:0000313" key="12">
    <source>
        <dbReference type="Proteomes" id="UP000199051"/>
    </source>
</evidence>
<dbReference type="Gene3D" id="1.20.1720.10">
    <property type="entry name" value="Multidrug resistance protein D"/>
    <property type="match status" value="1"/>
</dbReference>
<evidence type="ECO:0000256" key="7">
    <source>
        <dbReference type="ARBA" id="ARBA00023136"/>
    </source>
</evidence>
<keyword evidence="7 9" id="KW-0472">Membrane</keyword>
<feature type="transmembrane region" description="Helical" evidence="9">
    <location>
        <begin position="216"/>
        <end position="234"/>
    </location>
</feature>
<feature type="compositionally biased region" description="Gly residues" evidence="8">
    <location>
        <begin position="409"/>
        <end position="426"/>
    </location>
</feature>
<dbReference type="GO" id="GO:0042910">
    <property type="term" value="F:xenobiotic transmembrane transporter activity"/>
    <property type="evidence" value="ECO:0007669"/>
    <property type="project" value="InterPro"/>
</dbReference>
<dbReference type="InterPro" id="IPR011701">
    <property type="entry name" value="MFS"/>
</dbReference>
<proteinExistence type="inferred from homology"/>
<dbReference type="GO" id="GO:1990961">
    <property type="term" value="P:xenobiotic detoxification by transmembrane export across the plasma membrane"/>
    <property type="evidence" value="ECO:0007669"/>
    <property type="project" value="InterPro"/>
</dbReference>
<evidence type="ECO:0000313" key="11">
    <source>
        <dbReference type="EMBL" id="SER04779.1"/>
    </source>
</evidence>
<feature type="transmembrane region" description="Helical" evidence="9">
    <location>
        <begin position="370"/>
        <end position="391"/>
    </location>
</feature>
<feature type="transmembrane region" description="Helical" evidence="9">
    <location>
        <begin position="77"/>
        <end position="97"/>
    </location>
</feature>
<feature type="transmembrane region" description="Helical" evidence="9">
    <location>
        <begin position="136"/>
        <end position="155"/>
    </location>
</feature>
<evidence type="ECO:0000256" key="5">
    <source>
        <dbReference type="ARBA" id="ARBA00022692"/>
    </source>
</evidence>
<dbReference type="InterPro" id="IPR020846">
    <property type="entry name" value="MFS_dom"/>
</dbReference>
<dbReference type="InterPro" id="IPR004812">
    <property type="entry name" value="Efflux_drug-R_Bcr/CmlA"/>
</dbReference>
<keyword evidence="3" id="KW-0813">Transport</keyword>
<keyword evidence="5 9" id="KW-0812">Transmembrane</keyword>
<dbReference type="PANTHER" id="PTHR23502">
    <property type="entry name" value="MAJOR FACILITATOR SUPERFAMILY"/>
    <property type="match status" value="1"/>
</dbReference>
<dbReference type="InterPro" id="IPR036259">
    <property type="entry name" value="MFS_trans_sf"/>
</dbReference>
<dbReference type="EMBL" id="FOGI01000001">
    <property type="protein sequence ID" value="SER04779.1"/>
    <property type="molecule type" value="Genomic_DNA"/>
</dbReference>
<dbReference type="Proteomes" id="UP000199051">
    <property type="component" value="Unassembled WGS sequence"/>
</dbReference>
<evidence type="ECO:0000259" key="10">
    <source>
        <dbReference type="PROSITE" id="PS50850"/>
    </source>
</evidence>
<dbReference type="GO" id="GO:0005886">
    <property type="term" value="C:plasma membrane"/>
    <property type="evidence" value="ECO:0007669"/>
    <property type="project" value="UniProtKB-SubCell"/>
</dbReference>
<keyword evidence="12" id="KW-1185">Reference proteome</keyword>
<dbReference type="PROSITE" id="PS50850">
    <property type="entry name" value="MFS"/>
    <property type="match status" value="1"/>
</dbReference>
<dbReference type="PANTHER" id="PTHR23502:SF132">
    <property type="entry name" value="POLYAMINE TRANSPORTER 2-RELATED"/>
    <property type="match status" value="1"/>
</dbReference>
<name>A0A1H9L0K2_9PSEU</name>
<feature type="transmembrane region" description="Helical" evidence="9">
    <location>
        <begin position="12"/>
        <end position="34"/>
    </location>
</feature>
<feature type="transmembrane region" description="Helical" evidence="9">
    <location>
        <begin position="308"/>
        <end position="333"/>
    </location>
</feature>
<gene>
    <name evidence="11" type="ORF">SAMN04487818_101396</name>
</gene>
<feature type="transmembrane region" description="Helical" evidence="9">
    <location>
        <begin position="254"/>
        <end position="274"/>
    </location>
</feature>
<feature type="transmembrane region" description="Helical" evidence="9">
    <location>
        <begin position="103"/>
        <end position="124"/>
    </location>
</feature>
<feature type="transmembrane region" description="Helical" evidence="9">
    <location>
        <begin position="281"/>
        <end position="302"/>
    </location>
</feature>
<organism evidence="11 12">
    <name type="scientific">Actinokineospora terrae</name>
    <dbReference type="NCBI Taxonomy" id="155974"/>
    <lineage>
        <taxon>Bacteria</taxon>
        <taxon>Bacillati</taxon>
        <taxon>Actinomycetota</taxon>
        <taxon>Actinomycetes</taxon>
        <taxon>Pseudonocardiales</taxon>
        <taxon>Pseudonocardiaceae</taxon>
        <taxon>Actinokineospora</taxon>
    </lineage>
</organism>
<sequence>MSAPPAPSRVRLALILGGLSTFGPLSIDMYLPAFPELAASLGTGPAPVQLTLTTFMIGLAVGQVVAGPWSDSRGRRWPLLMGLGLYVVSSLACALAPSVYPLVVLRFAQGVAASAGVVIARAAVRDLFSGAAMARFFSALMLVNGLGPMLAPIIGGQVLRWTSWSGIFVVLAVLGALLMVATLLWLPETLPRQYRGKADLRRTLRAYARIGSDRGFVAYAVSAGCVLASMFAYISGSSFVLQDIHGLSPQQYSLVFGANALGIVLVAQLNSLLLRWFAPRALLVAGLVVAAVGGLGVLAAVVWGLGLWWLLVALFVSVACVGMISPNSTALALADHGRDAGAASALIGVLQFVIGGIASPLVGLGGGSTALPMAVVIAVLSVGGIATFALMRPSAPQPAPERADEGGGEDGQGALGAGPGLGGGLAGEPVGEVEDLAGQAGREHPQ</sequence>
<evidence type="ECO:0000256" key="4">
    <source>
        <dbReference type="ARBA" id="ARBA00022475"/>
    </source>
</evidence>
<evidence type="ECO:0000256" key="6">
    <source>
        <dbReference type="ARBA" id="ARBA00022989"/>
    </source>
</evidence>
<comment type="similarity">
    <text evidence="2">Belongs to the major facilitator superfamily. Bcr/CmlA family.</text>
</comment>
<dbReference type="NCBIfam" id="TIGR00710">
    <property type="entry name" value="efflux_Bcr_CflA"/>
    <property type="match status" value="1"/>
</dbReference>